<evidence type="ECO:0000313" key="2">
    <source>
        <dbReference type="Proteomes" id="UP000185829"/>
    </source>
</evidence>
<dbReference type="EMBL" id="FTMX01000003">
    <property type="protein sequence ID" value="SIR21133.1"/>
    <property type="molecule type" value="Genomic_DNA"/>
</dbReference>
<evidence type="ECO:0000313" key="1">
    <source>
        <dbReference type="EMBL" id="SIR21133.1"/>
    </source>
</evidence>
<gene>
    <name evidence="1" type="ORF">SAMN05878482_10317</name>
</gene>
<comment type="caution">
    <text evidence="1">The sequence shown here is derived from an EMBL/GenBank/DDBJ whole genome shotgun (WGS) entry which is preliminary data.</text>
</comment>
<organism evidence="1 2">
    <name type="scientific">Peribacillus simplex</name>
    <dbReference type="NCBI Taxonomy" id="1478"/>
    <lineage>
        <taxon>Bacteria</taxon>
        <taxon>Bacillati</taxon>
        <taxon>Bacillota</taxon>
        <taxon>Bacilli</taxon>
        <taxon>Bacillales</taxon>
        <taxon>Bacillaceae</taxon>
        <taxon>Peribacillus</taxon>
    </lineage>
</organism>
<protein>
    <submittedName>
        <fullName evidence="1">Uncharacterized protein</fullName>
    </submittedName>
</protein>
<dbReference type="AlphaFoldDB" id="A0A9X8R8Q3"/>
<reference evidence="1 2" key="1">
    <citation type="submission" date="2017-01" db="EMBL/GenBank/DDBJ databases">
        <authorList>
            <person name="Varghese N."/>
            <person name="Submissions S."/>
        </authorList>
    </citation>
    <scope>NUCLEOTIDE SEQUENCE [LARGE SCALE GENOMIC DNA]</scope>
    <source>
        <strain evidence="1 2">RUG2-6</strain>
    </source>
</reference>
<dbReference type="Proteomes" id="UP000185829">
    <property type="component" value="Unassembled WGS sequence"/>
</dbReference>
<accession>A0A9X8R8Q3</accession>
<sequence>MRLCLPYSSLLIYVSPIIFLKGNYGLLDSPYMETLCVPVRTKSMISSFDSLLRPRVSMVLPLCGVPPASC</sequence>
<proteinExistence type="predicted"/>
<name>A0A9X8R8Q3_9BACI</name>